<comment type="caution">
    <text evidence="2">The sequence shown here is derived from an EMBL/GenBank/DDBJ whole genome shotgun (WGS) entry which is preliminary data.</text>
</comment>
<dbReference type="OrthoDB" id="5402633at2759"/>
<keyword evidence="3" id="KW-1185">Reference proteome</keyword>
<keyword evidence="1" id="KW-0472">Membrane</keyword>
<dbReference type="InterPro" id="IPR027458">
    <property type="entry name" value="STE2_TM1-TM2_sf"/>
</dbReference>
<dbReference type="Gene3D" id="1.10.287.920">
    <property type="entry name" value="Pheromone alpha factor receptor"/>
    <property type="match status" value="1"/>
</dbReference>
<dbReference type="AlphaFoldDB" id="A0A9W9EK49"/>
<evidence type="ECO:0008006" key="4">
    <source>
        <dbReference type="Google" id="ProtNLM"/>
    </source>
</evidence>
<feature type="transmembrane region" description="Helical" evidence="1">
    <location>
        <begin position="71"/>
        <end position="93"/>
    </location>
</feature>
<evidence type="ECO:0000256" key="1">
    <source>
        <dbReference type="SAM" id="Phobius"/>
    </source>
</evidence>
<evidence type="ECO:0000313" key="2">
    <source>
        <dbReference type="EMBL" id="KAJ5083258.1"/>
    </source>
</evidence>
<dbReference type="InterPro" id="IPR000366">
    <property type="entry name" value="GPCR_STE2"/>
</dbReference>
<protein>
    <recommendedName>
        <fullName evidence="4">Mating-type alpha-pheromone receptor PreB</fullName>
    </recommendedName>
</protein>
<sequence length="374" mass="41645">MSFPNPEEQILVFHTASGQPFNVSLPYLEEFSQYNIRVCIDYGAQLGATVVLFVILLLLTRPEKRRSAVFLLNGLALLFNFLRLIFQCIHYTTGFERIYPYFSGDYSDVPKSAYAISIVAVIFETLLVVCFECSLVLQVHVICATVRRRYRRLLLALSIAMALLPIGFRMAFTVMNCDEIIHLSAFNSIWWLESAMGIVITISICFFCAIFVTKLGFAIRQRRRLGVRDFGPMKAIFVCGCQTMTIPAIVTIIQYATVVPELASNVLTLVTLSLPLSSIWAGATLNSHQNVSIPLRRQNLWQALAFGADSAGRTKQSATTTATATDTTSSSAARTLCYAEQDYTKQSHDSDTPFGISVEHDISVTSTHRNKSLV</sequence>
<feature type="transmembrane region" description="Helical" evidence="1">
    <location>
        <begin position="113"/>
        <end position="141"/>
    </location>
</feature>
<dbReference type="GO" id="GO:0038038">
    <property type="term" value="C:G protein-coupled receptor homodimeric complex"/>
    <property type="evidence" value="ECO:0007669"/>
    <property type="project" value="TreeGrafter"/>
</dbReference>
<dbReference type="GO" id="GO:0004932">
    <property type="term" value="F:mating-type factor pheromone receptor activity"/>
    <property type="evidence" value="ECO:0007669"/>
    <property type="project" value="InterPro"/>
</dbReference>
<reference evidence="2" key="2">
    <citation type="journal article" date="2023" name="IMA Fungus">
        <title>Comparative genomic study of the Penicillium genus elucidates a diverse pangenome and 15 lateral gene transfer events.</title>
        <authorList>
            <person name="Petersen C."/>
            <person name="Sorensen T."/>
            <person name="Nielsen M.R."/>
            <person name="Sondergaard T.E."/>
            <person name="Sorensen J.L."/>
            <person name="Fitzpatrick D.A."/>
            <person name="Frisvad J.C."/>
            <person name="Nielsen K.L."/>
        </authorList>
    </citation>
    <scope>NUCLEOTIDE SEQUENCE</scope>
    <source>
        <strain evidence="2">IBT 30069</strain>
    </source>
</reference>
<dbReference type="GO" id="GO:0000750">
    <property type="term" value="P:pheromone-dependent signal transduction involved in conjugation with cellular fusion"/>
    <property type="evidence" value="ECO:0007669"/>
    <property type="project" value="TreeGrafter"/>
</dbReference>
<accession>A0A9W9EK49</accession>
<name>A0A9W9EK49_9EURO</name>
<dbReference type="PANTHER" id="PTHR28009:SF1">
    <property type="entry name" value="PHEROMONE ALPHA FACTOR RECEPTOR"/>
    <property type="match status" value="1"/>
</dbReference>
<reference evidence="2" key="1">
    <citation type="submission" date="2022-11" db="EMBL/GenBank/DDBJ databases">
        <authorList>
            <person name="Petersen C."/>
        </authorList>
    </citation>
    <scope>NUCLEOTIDE SEQUENCE</scope>
    <source>
        <strain evidence="2">IBT 30069</strain>
    </source>
</reference>
<feature type="transmembrane region" description="Helical" evidence="1">
    <location>
        <begin position="235"/>
        <end position="256"/>
    </location>
</feature>
<proteinExistence type="predicted"/>
<dbReference type="PRINTS" id="PR00250">
    <property type="entry name" value="GPCRSTE2"/>
</dbReference>
<dbReference type="Pfam" id="PF02116">
    <property type="entry name" value="STE2"/>
    <property type="match status" value="1"/>
</dbReference>
<feature type="transmembrane region" description="Helical" evidence="1">
    <location>
        <begin position="195"/>
        <end position="215"/>
    </location>
</feature>
<dbReference type="EMBL" id="JAPQKH010000008">
    <property type="protein sequence ID" value="KAJ5083258.1"/>
    <property type="molecule type" value="Genomic_DNA"/>
</dbReference>
<gene>
    <name evidence="2" type="ORF">N7456_012685</name>
</gene>
<organism evidence="2 3">
    <name type="scientific">Penicillium angulare</name>
    <dbReference type="NCBI Taxonomy" id="116970"/>
    <lineage>
        <taxon>Eukaryota</taxon>
        <taxon>Fungi</taxon>
        <taxon>Dikarya</taxon>
        <taxon>Ascomycota</taxon>
        <taxon>Pezizomycotina</taxon>
        <taxon>Eurotiomycetes</taxon>
        <taxon>Eurotiomycetidae</taxon>
        <taxon>Eurotiales</taxon>
        <taxon>Aspergillaceae</taxon>
        <taxon>Penicillium</taxon>
    </lineage>
</organism>
<feature type="transmembrane region" description="Helical" evidence="1">
    <location>
        <begin position="153"/>
        <end position="175"/>
    </location>
</feature>
<feature type="transmembrane region" description="Helical" evidence="1">
    <location>
        <begin position="42"/>
        <end position="59"/>
    </location>
</feature>
<dbReference type="Proteomes" id="UP001149165">
    <property type="component" value="Unassembled WGS sequence"/>
</dbReference>
<keyword evidence="1" id="KW-0812">Transmembrane</keyword>
<dbReference type="CDD" id="cd14939">
    <property type="entry name" value="7tmD_STE2"/>
    <property type="match status" value="1"/>
</dbReference>
<keyword evidence="1" id="KW-1133">Transmembrane helix</keyword>
<evidence type="ECO:0000313" key="3">
    <source>
        <dbReference type="Proteomes" id="UP001149165"/>
    </source>
</evidence>
<dbReference type="PANTHER" id="PTHR28009">
    <property type="entry name" value="PHEROMONE ALPHA FACTOR RECEPTOR"/>
    <property type="match status" value="1"/>
</dbReference>